<name>A0A3B0SSA8_9ZZZZ</name>
<dbReference type="CDD" id="cd05121">
    <property type="entry name" value="ABC1_ADCK3-like"/>
    <property type="match status" value="1"/>
</dbReference>
<evidence type="ECO:0000259" key="3">
    <source>
        <dbReference type="PROSITE" id="PS50011"/>
    </source>
</evidence>
<dbReference type="PANTHER" id="PTHR10566">
    <property type="entry name" value="CHAPERONE-ACTIVITY OF BC1 COMPLEX CABC1 -RELATED"/>
    <property type="match status" value="1"/>
</dbReference>
<dbReference type="Pfam" id="PF03109">
    <property type="entry name" value="ABC1"/>
    <property type="match status" value="1"/>
</dbReference>
<dbReference type="InterPro" id="IPR004147">
    <property type="entry name" value="ABC1_dom"/>
</dbReference>
<dbReference type="PANTHER" id="PTHR10566:SF113">
    <property type="entry name" value="PROTEIN ACTIVITY OF BC1 COMPLEX KINASE 7, CHLOROPLASTIC"/>
    <property type="match status" value="1"/>
</dbReference>
<protein>
    <submittedName>
        <fullName evidence="4">ABC1 family protein</fullName>
    </submittedName>
</protein>
<organism evidence="4">
    <name type="scientific">hydrothermal vent metagenome</name>
    <dbReference type="NCBI Taxonomy" id="652676"/>
    <lineage>
        <taxon>unclassified sequences</taxon>
        <taxon>metagenomes</taxon>
        <taxon>ecological metagenomes</taxon>
    </lineage>
</organism>
<gene>
    <name evidence="4" type="ORF">MNBD_ACTINO02-1868</name>
</gene>
<dbReference type="InterPro" id="IPR000719">
    <property type="entry name" value="Prot_kinase_dom"/>
</dbReference>
<keyword evidence="2" id="KW-0472">Membrane</keyword>
<keyword evidence="2" id="KW-1133">Transmembrane helix</keyword>
<feature type="transmembrane region" description="Helical" evidence="2">
    <location>
        <begin position="543"/>
        <end position="564"/>
    </location>
</feature>
<dbReference type="AlphaFoldDB" id="A0A3B0SSA8"/>
<feature type="transmembrane region" description="Helical" evidence="2">
    <location>
        <begin position="512"/>
        <end position="531"/>
    </location>
</feature>
<dbReference type="SUPFAM" id="SSF56112">
    <property type="entry name" value="Protein kinase-like (PK-like)"/>
    <property type="match status" value="1"/>
</dbReference>
<evidence type="ECO:0000313" key="4">
    <source>
        <dbReference type="EMBL" id="VAW07390.1"/>
    </source>
</evidence>
<reference evidence="4" key="1">
    <citation type="submission" date="2018-06" db="EMBL/GenBank/DDBJ databases">
        <authorList>
            <person name="Zhirakovskaya E."/>
        </authorList>
    </citation>
    <scope>NUCLEOTIDE SEQUENCE</scope>
</reference>
<evidence type="ECO:0000256" key="1">
    <source>
        <dbReference type="ARBA" id="ARBA00009670"/>
    </source>
</evidence>
<feature type="domain" description="Protein kinase" evidence="3">
    <location>
        <begin position="137"/>
        <end position="469"/>
    </location>
</feature>
<dbReference type="InterPro" id="IPR011009">
    <property type="entry name" value="Kinase-like_dom_sf"/>
</dbReference>
<dbReference type="PROSITE" id="PS50011">
    <property type="entry name" value="PROTEIN_KINASE_DOM"/>
    <property type="match status" value="1"/>
</dbReference>
<proteinExistence type="inferred from homology"/>
<dbReference type="GO" id="GO:0004672">
    <property type="term" value="F:protein kinase activity"/>
    <property type="evidence" value="ECO:0007669"/>
    <property type="project" value="InterPro"/>
</dbReference>
<dbReference type="InterPro" id="IPR050154">
    <property type="entry name" value="UbiB_kinase"/>
</dbReference>
<evidence type="ECO:0000256" key="2">
    <source>
        <dbReference type="SAM" id="Phobius"/>
    </source>
</evidence>
<accession>A0A3B0SSA8</accession>
<dbReference type="GO" id="GO:0005524">
    <property type="term" value="F:ATP binding"/>
    <property type="evidence" value="ECO:0007669"/>
    <property type="project" value="InterPro"/>
</dbReference>
<dbReference type="EMBL" id="UOEK01000400">
    <property type="protein sequence ID" value="VAW07390.1"/>
    <property type="molecule type" value="Genomic_DNA"/>
</dbReference>
<sequence length="569" mass="63784">MGTLTEQWQRRNEPWNRRQRWNRERKIAGALVRHGLGFTLVQAKLGWLLPFQKGLLSHPRRDEPYSGPEHIRMAFEDLGPTFIKLAQILSTRGDLIGPDYATELARLQSAVPPVAFPAMAAVLDAELGRPHAEVFANLDPEPIGSASIGQVYRATLPSGEAVVVKIQKPDVRSTIDLDLAILRRWIRRRVSQEPAASFYDIEGFFEEFAFTLKNELDYTNEGDSADRLRHIHREDADIFIPTIYWDLSTSRVLVMDEVRGTDFVGSAAEVSLTPEERRNLATIALRTAFTQIFREGFFHADPHPGNLVVMDNNRIGLLDFGIVGTLTDRKRDDFLDLAYAMSTGNAEGILDALWALGVTEPEAQRRSVARDFDHLFHRVGRKSFADLAAGDIVGELMRIAHRHQLQFPPDLALLFKVLAMLESTAALLDPTFLLFEALEPHVTTLLKERTSPASVGRRVGRDAIDMVRLMEGLPHRADRLLQRLETGDIEFAARTVGLEVEAKRLHRAIDRLTLGITVTLFLVASGIYVLAAELAGTESGRLIFLRLLITTGGVFLAALGLRIWKTRDR</sequence>
<comment type="similarity">
    <text evidence="1">Belongs to the protein kinase superfamily. ADCK protein kinase family.</text>
</comment>
<keyword evidence="2" id="KW-0812">Transmembrane</keyword>